<comment type="similarity">
    <text evidence="3">Belongs to the NAD(P)-dependent epimerase/dehydratase family. dTDP-glucose dehydratase subfamily.</text>
</comment>
<evidence type="ECO:0000256" key="4">
    <source>
        <dbReference type="ARBA" id="ARBA00011990"/>
    </source>
</evidence>
<keyword evidence="6" id="KW-0456">Lyase</keyword>
<dbReference type="Pfam" id="PF16363">
    <property type="entry name" value="GDP_Man_Dehyd"/>
    <property type="match status" value="1"/>
</dbReference>
<dbReference type="EMBL" id="FQYR01000002">
    <property type="protein sequence ID" value="SHI82792.1"/>
    <property type="molecule type" value="Genomic_DNA"/>
</dbReference>
<dbReference type="SUPFAM" id="SSF51735">
    <property type="entry name" value="NAD(P)-binding Rossmann-fold domains"/>
    <property type="match status" value="1"/>
</dbReference>
<comment type="catalytic activity">
    <reaction evidence="1">
        <text>dTDP-alpha-D-glucose = dTDP-4-dehydro-6-deoxy-alpha-D-glucose + H2O</text>
        <dbReference type="Rhea" id="RHEA:17221"/>
        <dbReference type="ChEBI" id="CHEBI:15377"/>
        <dbReference type="ChEBI" id="CHEBI:57477"/>
        <dbReference type="ChEBI" id="CHEBI:57649"/>
        <dbReference type="EC" id="4.2.1.46"/>
    </reaction>
</comment>
<evidence type="ECO:0000256" key="5">
    <source>
        <dbReference type="ARBA" id="ARBA00023027"/>
    </source>
</evidence>
<protein>
    <recommendedName>
        <fullName evidence="4">dTDP-glucose 4,6-dehydratase</fullName>
        <ecNumber evidence="4">4.2.1.46</ecNumber>
    </recommendedName>
</protein>
<evidence type="ECO:0000256" key="6">
    <source>
        <dbReference type="ARBA" id="ARBA00023239"/>
    </source>
</evidence>
<dbReference type="PANTHER" id="PTHR43000">
    <property type="entry name" value="DTDP-D-GLUCOSE 4,6-DEHYDRATASE-RELATED"/>
    <property type="match status" value="1"/>
</dbReference>
<gene>
    <name evidence="8" type="ORF">SAMN02745181_0988</name>
</gene>
<proteinExistence type="inferred from homology"/>
<dbReference type="RefSeq" id="WP_143158352.1">
    <property type="nucleotide sequence ID" value="NZ_FQYR01000002.1"/>
</dbReference>
<evidence type="ECO:0000256" key="3">
    <source>
        <dbReference type="ARBA" id="ARBA00008178"/>
    </source>
</evidence>
<dbReference type="CDD" id="cd05246">
    <property type="entry name" value="dTDP_GD_SDR_e"/>
    <property type="match status" value="1"/>
</dbReference>
<sequence>MRSLSHPLVTGGAGFIGSTLCRLLLQHPDVEKLTIVDKLTYAGSKDNLPVDPRIDFHHIDIVSKACLNLVFNQTHPTCVFNLAAESHVDRSIEKPEDFINTNIVGTENLLEICRHKNVPMIQISTDEVYGSIEAPGIFTEESPLAPSSPYSASKASGDLLSLAAHTTYQQDVVITRCSNNYGSHQYPEKLIPLLIQKAIQELPLPLYGDGQQVRDWIHVEDHCSALIATALKAPAGTVLNIGANKEIANQEIAERVLDILGKPRELISYTDDRPGHDRRYALDASKARELLGWQPIHDFDTSFAAVVKEIESKLA</sequence>
<evidence type="ECO:0000256" key="2">
    <source>
        <dbReference type="ARBA" id="ARBA00001911"/>
    </source>
</evidence>
<dbReference type="Gene3D" id="3.90.25.10">
    <property type="entry name" value="UDP-galactose 4-epimerase, domain 1"/>
    <property type="match status" value="1"/>
</dbReference>
<evidence type="ECO:0000313" key="8">
    <source>
        <dbReference type="EMBL" id="SHI82792.1"/>
    </source>
</evidence>
<keyword evidence="9" id="KW-1185">Reference proteome</keyword>
<dbReference type="NCBIfam" id="TIGR01181">
    <property type="entry name" value="dTDP_gluc_dehyt"/>
    <property type="match status" value="1"/>
</dbReference>
<reference evidence="8 9" key="1">
    <citation type="submission" date="2016-11" db="EMBL/GenBank/DDBJ databases">
        <authorList>
            <person name="Jaros S."/>
            <person name="Januszkiewicz K."/>
            <person name="Wedrychowicz H."/>
        </authorList>
    </citation>
    <scope>NUCLEOTIDE SEQUENCE [LARGE SCALE GENOMIC DNA]</scope>
    <source>
        <strain evidence="8 9">DSM 18772</strain>
    </source>
</reference>
<keyword evidence="5" id="KW-0520">NAD</keyword>
<evidence type="ECO:0000313" key="9">
    <source>
        <dbReference type="Proteomes" id="UP000184510"/>
    </source>
</evidence>
<organism evidence="8 9">
    <name type="scientific">Rubritalea squalenifaciens DSM 18772</name>
    <dbReference type="NCBI Taxonomy" id="1123071"/>
    <lineage>
        <taxon>Bacteria</taxon>
        <taxon>Pseudomonadati</taxon>
        <taxon>Verrucomicrobiota</taxon>
        <taxon>Verrucomicrobiia</taxon>
        <taxon>Verrucomicrobiales</taxon>
        <taxon>Rubritaleaceae</taxon>
        <taxon>Rubritalea</taxon>
    </lineage>
</organism>
<dbReference type="Proteomes" id="UP000184510">
    <property type="component" value="Unassembled WGS sequence"/>
</dbReference>
<evidence type="ECO:0000259" key="7">
    <source>
        <dbReference type="Pfam" id="PF16363"/>
    </source>
</evidence>
<dbReference type="OrthoDB" id="9766450at2"/>
<feature type="domain" description="NAD(P)-binding" evidence="7">
    <location>
        <begin position="8"/>
        <end position="301"/>
    </location>
</feature>
<dbReference type="AlphaFoldDB" id="A0A1M6EBE4"/>
<dbReference type="FunCoup" id="A0A1M6EBE4">
    <property type="interactions" value="513"/>
</dbReference>
<dbReference type="InterPro" id="IPR016040">
    <property type="entry name" value="NAD(P)-bd_dom"/>
</dbReference>
<dbReference type="InterPro" id="IPR005888">
    <property type="entry name" value="dTDP_Gluc_deHydtase"/>
</dbReference>
<dbReference type="GO" id="GO:0008460">
    <property type="term" value="F:dTDP-glucose 4,6-dehydratase activity"/>
    <property type="evidence" value="ECO:0007669"/>
    <property type="project" value="UniProtKB-EC"/>
</dbReference>
<dbReference type="EC" id="4.2.1.46" evidence="4"/>
<name>A0A1M6EBE4_9BACT</name>
<evidence type="ECO:0000256" key="1">
    <source>
        <dbReference type="ARBA" id="ARBA00001539"/>
    </source>
</evidence>
<accession>A0A1M6EBE4</accession>
<comment type="cofactor">
    <cofactor evidence="2">
        <name>NAD(+)</name>
        <dbReference type="ChEBI" id="CHEBI:57540"/>
    </cofactor>
</comment>
<dbReference type="InterPro" id="IPR036291">
    <property type="entry name" value="NAD(P)-bd_dom_sf"/>
</dbReference>
<dbReference type="Gene3D" id="3.40.50.720">
    <property type="entry name" value="NAD(P)-binding Rossmann-like Domain"/>
    <property type="match status" value="1"/>
</dbReference>
<dbReference type="GO" id="GO:0009225">
    <property type="term" value="P:nucleotide-sugar metabolic process"/>
    <property type="evidence" value="ECO:0007669"/>
    <property type="project" value="InterPro"/>
</dbReference>
<dbReference type="InParanoid" id="A0A1M6EBE4"/>
<dbReference type="STRING" id="1123071.SAMN02745181_0988"/>